<dbReference type="AlphaFoldDB" id="A0A832PKV4"/>
<proteinExistence type="predicted"/>
<name>A0A832PKV4_9RHOB</name>
<dbReference type="EMBL" id="DULP01000021">
    <property type="protein sequence ID" value="HHW32801.1"/>
    <property type="molecule type" value="Genomic_DNA"/>
</dbReference>
<gene>
    <name evidence="1" type="ORF">GXX24_01455</name>
</gene>
<reference evidence="1 2" key="1">
    <citation type="journal article" date="2020" name="Biotechnol. Biofuels">
        <title>New insights from the biogas microbiome by comprehensive genome-resolved metagenomics of nearly 1600 species originating from multiple anaerobic digesters.</title>
        <authorList>
            <person name="Campanaro S."/>
            <person name="Treu L."/>
            <person name="Rodriguez-R L.M."/>
            <person name="Kovalovszki A."/>
            <person name="Ziels R.M."/>
            <person name="Maus I."/>
            <person name="Zhu X."/>
            <person name="Kougias P.G."/>
            <person name="Basile A."/>
            <person name="Luo G."/>
            <person name="Schluter A."/>
            <person name="Konstantinidis K.T."/>
            <person name="Angelidaki I."/>
        </authorList>
    </citation>
    <scope>NUCLEOTIDE SEQUENCE [LARGE SCALE GENOMIC DNA]</scope>
    <source>
        <strain evidence="1">AS04akNAM_125</strain>
    </source>
</reference>
<evidence type="ECO:0000313" key="1">
    <source>
        <dbReference type="EMBL" id="HHW32801.1"/>
    </source>
</evidence>
<sequence length="50" mass="5165">VLLPEARAALAADAWRPFALGSAAAAALMLWRRDAGLATLAGVAAYWLAI</sequence>
<comment type="caution">
    <text evidence="1">The sequence shown here is derived from an EMBL/GenBank/DDBJ whole genome shotgun (WGS) entry which is preliminary data.</text>
</comment>
<evidence type="ECO:0000313" key="2">
    <source>
        <dbReference type="Proteomes" id="UP000580830"/>
    </source>
</evidence>
<dbReference type="Proteomes" id="UP000580830">
    <property type="component" value="Unassembled WGS sequence"/>
</dbReference>
<feature type="non-terminal residue" evidence="1">
    <location>
        <position position="1"/>
    </location>
</feature>
<protein>
    <submittedName>
        <fullName evidence="1">AzlD domain-containing protein</fullName>
    </submittedName>
</protein>
<accession>A0A832PKV4</accession>
<organism evidence="1 2">
    <name type="scientific">Paracoccus solventivorans</name>
    <dbReference type="NCBI Taxonomy" id="53463"/>
    <lineage>
        <taxon>Bacteria</taxon>
        <taxon>Pseudomonadati</taxon>
        <taxon>Pseudomonadota</taxon>
        <taxon>Alphaproteobacteria</taxon>
        <taxon>Rhodobacterales</taxon>
        <taxon>Paracoccaceae</taxon>
        <taxon>Paracoccus</taxon>
    </lineage>
</organism>